<dbReference type="Gene3D" id="3.40.30.10">
    <property type="entry name" value="Glutaredoxin"/>
    <property type="match status" value="1"/>
</dbReference>
<dbReference type="InterPro" id="IPR036249">
    <property type="entry name" value="Thioredoxin-like_sf"/>
</dbReference>
<protein>
    <submittedName>
        <fullName evidence="2">Uncharacterized protein</fullName>
    </submittedName>
</protein>
<evidence type="ECO:0000313" key="2">
    <source>
        <dbReference type="EMBL" id="ODS34614.1"/>
    </source>
</evidence>
<accession>A0A1E3XI72</accession>
<keyword evidence="1" id="KW-0812">Transmembrane</keyword>
<dbReference type="SUPFAM" id="SSF52833">
    <property type="entry name" value="Thioredoxin-like"/>
    <property type="match status" value="1"/>
</dbReference>
<organism evidence="2 3">
    <name type="scientific">Candidatus Scalindua rubra</name>
    <dbReference type="NCBI Taxonomy" id="1872076"/>
    <lineage>
        <taxon>Bacteria</taxon>
        <taxon>Pseudomonadati</taxon>
        <taxon>Planctomycetota</taxon>
        <taxon>Candidatus Brocadiia</taxon>
        <taxon>Candidatus Brocadiales</taxon>
        <taxon>Candidatus Scalinduaceae</taxon>
        <taxon>Candidatus Scalindua</taxon>
    </lineage>
</organism>
<reference evidence="2 3" key="1">
    <citation type="submission" date="2016-07" db="EMBL/GenBank/DDBJ databases">
        <title>Draft genome of Scalindua rubra, obtained from a brine-seawater interface in the Red Sea, sheds light on salt adaptation in anammox bacteria.</title>
        <authorList>
            <person name="Speth D.R."/>
            <person name="Lagkouvardos I."/>
            <person name="Wang Y."/>
            <person name="Qian P.-Y."/>
            <person name="Dutilh B.E."/>
            <person name="Jetten M.S."/>
        </authorList>
    </citation>
    <scope>NUCLEOTIDE SEQUENCE [LARGE SCALE GENOMIC DNA]</scope>
    <source>
        <strain evidence="2">BSI-1</strain>
    </source>
</reference>
<evidence type="ECO:0000256" key="1">
    <source>
        <dbReference type="SAM" id="Phobius"/>
    </source>
</evidence>
<keyword evidence="1" id="KW-1133">Transmembrane helix</keyword>
<name>A0A1E3XI72_9BACT</name>
<keyword evidence="1" id="KW-0472">Membrane</keyword>
<proteinExistence type="predicted"/>
<feature type="transmembrane region" description="Helical" evidence="1">
    <location>
        <begin position="12"/>
        <end position="31"/>
    </location>
</feature>
<gene>
    <name evidence="2" type="ORF">SCARUB_00194</name>
</gene>
<comment type="caution">
    <text evidence="2">The sequence shown here is derived from an EMBL/GenBank/DDBJ whole genome shotgun (WGS) entry which is preliminary data.</text>
</comment>
<dbReference type="AlphaFoldDB" id="A0A1E3XI72"/>
<dbReference type="Proteomes" id="UP000094056">
    <property type="component" value="Unassembled WGS sequence"/>
</dbReference>
<sequence length="261" mass="29249">MKRVNVDDRSNLYCLIIIAFILVVVLVPQSISQKCEAETTKTAQKEIIEIANEILANRRCSCQCNNYLPGSSKIPACFGCSAGKAEITYVLESLKAGKKAREIVLNLNSPILIDVFADYTNANISKVWKLVKTVSDELHQNRVVLRTPGLTAEARRAIKLAEYARLSGNFCKIQEALIDHNGPWDWDTLIKLAAQHDMDTEQIRAYADEINIDAQIVKDQEHAKERGIDTYPTTTINNHITSNTDTAIRQAIEKILLEHSI</sequence>
<evidence type="ECO:0000313" key="3">
    <source>
        <dbReference type="Proteomes" id="UP000094056"/>
    </source>
</evidence>
<dbReference type="EMBL" id="MAYW01000003">
    <property type="protein sequence ID" value="ODS34614.1"/>
    <property type="molecule type" value="Genomic_DNA"/>
</dbReference>